<keyword evidence="7" id="KW-0349">Heme</keyword>
<dbReference type="InterPro" id="IPR051329">
    <property type="entry name" value="NIR_SIR_4Fe-4S"/>
</dbReference>
<dbReference type="PRINTS" id="PR00397">
    <property type="entry name" value="SIROHAEM"/>
</dbReference>
<dbReference type="InterPro" id="IPR045854">
    <property type="entry name" value="NO2/SO3_Rdtase_4Fe4S_sf"/>
</dbReference>
<evidence type="ECO:0000259" key="15">
    <source>
        <dbReference type="Pfam" id="PF01077"/>
    </source>
</evidence>
<feature type="compositionally biased region" description="Basic and acidic residues" evidence="14">
    <location>
        <begin position="28"/>
        <end position="39"/>
    </location>
</feature>
<dbReference type="AlphaFoldDB" id="A0A7X0M7I4"/>
<dbReference type="PANTHER" id="PTHR32439:SF0">
    <property type="entry name" value="FERREDOXIN--NITRITE REDUCTASE, CHLOROPLASTIC"/>
    <property type="match status" value="1"/>
</dbReference>
<keyword evidence="8" id="KW-0479">Metal-binding</keyword>
<dbReference type="InterPro" id="IPR006067">
    <property type="entry name" value="NO2/SO3_Rdtase_4Fe4S_dom"/>
</dbReference>
<keyword evidence="6" id="KW-0004">4Fe-4S</keyword>
<dbReference type="GO" id="GO:0020037">
    <property type="term" value="F:heme binding"/>
    <property type="evidence" value="ECO:0007669"/>
    <property type="project" value="InterPro"/>
</dbReference>
<evidence type="ECO:0000313" key="18">
    <source>
        <dbReference type="Proteomes" id="UP000555564"/>
    </source>
</evidence>
<comment type="cofactor">
    <cofactor evidence="2">
        <name>[4Fe-4S] cluster</name>
        <dbReference type="ChEBI" id="CHEBI:49883"/>
    </cofactor>
</comment>
<comment type="catalytic activity">
    <reaction evidence="13">
        <text>hydrogen sulfide + 6 oxidized [2Fe-2S]-[ferredoxin] + 3 H2O = sulfite + 6 reduced [2Fe-2S]-[ferredoxin] + 7 H(+)</text>
        <dbReference type="Rhea" id="RHEA:23132"/>
        <dbReference type="Rhea" id="RHEA-COMP:10000"/>
        <dbReference type="Rhea" id="RHEA-COMP:10001"/>
        <dbReference type="ChEBI" id="CHEBI:15377"/>
        <dbReference type="ChEBI" id="CHEBI:15378"/>
        <dbReference type="ChEBI" id="CHEBI:17359"/>
        <dbReference type="ChEBI" id="CHEBI:29919"/>
        <dbReference type="ChEBI" id="CHEBI:33737"/>
        <dbReference type="ChEBI" id="CHEBI:33738"/>
        <dbReference type="EC" id="1.8.7.1"/>
    </reaction>
</comment>
<proteinExistence type="inferred from homology"/>
<comment type="cofactor">
    <cofactor evidence="1">
        <name>siroheme</name>
        <dbReference type="ChEBI" id="CHEBI:60052"/>
    </cofactor>
</comment>
<evidence type="ECO:0000256" key="14">
    <source>
        <dbReference type="SAM" id="MobiDB-lite"/>
    </source>
</evidence>
<dbReference type="GO" id="GO:0046872">
    <property type="term" value="F:metal ion binding"/>
    <property type="evidence" value="ECO:0007669"/>
    <property type="project" value="UniProtKB-KW"/>
</dbReference>
<evidence type="ECO:0000259" key="16">
    <source>
        <dbReference type="Pfam" id="PF03460"/>
    </source>
</evidence>
<dbReference type="SUPFAM" id="SSF55124">
    <property type="entry name" value="Nitrite/Sulfite reductase N-terminal domain-like"/>
    <property type="match status" value="2"/>
</dbReference>
<dbReference type="InterPro" id="IPR005117">
    <property type="entry name" value="NiRdtase/SiRdtase_haem-b_fer"/>
</dbReference>
<keyword evidence="11" id="KW-0408">Iron</keyword>
<dbReference type="Gene3D" id="3.30.413.10">
    <property type="entry name" value="Sulfite Reductase Hemoprotein, domain 1"/>
    <property type="match status" value="2"/>
</dbReference>
<dbReference type="FunFam" id="3.30.413.10:FF:000009">
    <property type="entry name" value="Sulfite reductase [ferredoxin]"/>
    <property type="match status" value="1"/>
</dbReference>
<evidence type="ECO:0000256" key="12">
    <source>
        <dbReference type="ARBA" id="ARBA00023014"/>
    </source>
</evidence>
<dbReference type="EC" id="1.8.7.1" evidence="5"/>
<evidence type="ECO:0000256" key="1">
    <source>
        <dbReference type="ARBA" id="ARBA00001929"/>
    </source>
</evidence>
<keyword evidence="18" id="KW-1185">Reference proteome</keyword>
<accession>A0A7X0M7I4</accession>
<dbReference type="FunFam" id="3.30.413.10:FF:000013">
    <property type="entry name" value="Sulfite reductase [ferredoxin]"/>
    <property type="match status" value="1"/>
</dbReference>
<dbReference type="Gene3D" id="3.90.480.20">
    <property type="match status" value="1"/>
</dbReference>
<evidence type="ECO:0000256" key="2">
    <source>
        <dbReference type="ARBA" id="ARBA00001966"/>
    </source>
</evidence>
<organism evidence="17 18">
    <name type="scientific">Sphaerisporangium rubeum</name>
    <dbReference type="NCBI Taxonomy" id="321317"/>
    <lineage>
        <taxon>Bacteria</taxon>
        <taxon>Bacillati</taxon>
        <taxon>Actinomycetota</taxon>
        <taxon>Actinomycetes</taxon>
        <taxon>Streptosporangiales</taxon>
        <taxon>Streptosporangiaceae</taxon>
        <taxon>Sphaerisporangium</taxon>
    </lineage>
</organism>
<gene>
    <name evidence="17" type="ORF">BJ992_002312</name>
</gene>
<evidence type="ECO:0000256" key="4">
    <source>
        <dbReference type="ARBA" id="ARBA00010429"/>
    </source>
</evidence>
<comment type="function">
    <text evidence="3">Catalyzes the reduction of sulfite to sulfide, a step in the biosynthesis of sulfur-containing amino acids and cofactors.</text>
</comment>
<dbReference type="GO" id="GO:0050311">
    <property type="term" value="F:sulfite reductase (ferredoxin) activity"/>
    <property type="evidence" value="ECO:0007669"/>
    <property type="project" value="UniProtKB-EC"/>
</dbReference>
<keyword evidence="10 17" id="KW-0560">Oxidoreductase</keyword>
<dbReference type="Proteomes" id="UP000555564">
    <property type="component" value="Unassembled WGS sequence"/>
</dbReference>
<dbReference type="SUPFAM" id="SSF56014">
    <property type="entry name" value="Nitrite and sulphite reductase 4Fe-4S domain-like"/>
    <property type="match status" value="2"/>
</dbReference>
<evidence type="ECO:0000256" key="5">
    <source>
        <dbReference type="ARBA" id="ARBA00012353"/>
    </source>
</evidence>
<evidence type="ECO:0000256" key="10">
    <source>
        <dbReference type="ARBA" id="ARBA00023002"/>
    </source>
</evidence>
<keyword evidence="12" id="KW-0411">Iron-sulfur</keyword>
<feature type="domain" description="Nitrite/sulphite reductase 4Fe-4S" evidence="15">
    <location>
        <begin position="420"/>
        <end position="554"/>
    </location>
</feature>
<dbReference type="GO" id="GO:0051539">
    <property type="term" value="F:4 iron, 4 sulfur cluster binding"/>
    <property type="evidence" value="ECO:0007669"/>
    <property type="project" value="UniProtKB-KW"/>
</dbReference>
<evidence type="ECO:0000256" key="13">
    <source>
        <dbReference type="ARBA" id="ARBA00049518"/>
    </source>
</evidence>
<reference evidence="17 18" key="1">
    <citation type="submission" date="2020-08" db="EMBL/GenBank/DDBJ databases">
        <title>Sequencing the genomes of 1000 actinobacteria strains.</title>
        <authorList>
            <person name="Klenk H.-P."/>
        </authorList>
    </citation>
    <scope>NUCLEOTIDE SEQUENCE [LARGE SCALE GENOMIC DNA]</scope>
    <source>
        <strain evidence="17 18">DSM 44936</strain>
    </source>
</reference>
<dbReference type="PANTHER" id="PTHR32439">
    <property type="entry name" value="FERREDOXIN--NITRITE REDUCTASE, CHLOROPLASTIC"/>
    <property type="match status" value="1"/>
</dbReference>
<evidence type="ECO:0000256" key="7">
    <source>
        <dbReference type="ARBA" id="ARBA00022617"/>
    </source>
</evidence>
<evidence type="ECO:0000256" key="9">
    <source>
        <dbReference type="ARBA" id="ARBA00022784"/>
    </source>
</evidence>
<dbReference type="Pfam" id="PF03460">
    <property type="entry name" value="NIR_SIR_ferr"/>
    <property type="match status" value="2"/>
</dbReference>
<sequence length="560" mass="61864">MTSPPRPANRHHKRPRGEGQWALGYREPLNKNEENKKNDDGLNVRQRIIDVYSKAGFDSIDPADLRGRFRWFGLYTQRRPGIDGGKTAILEPEELDDRYFMLRVRIDGGQLSLEQLRTIADIANRYARGTADVTDRQNIQLHWVEIESVPAIWEALEAVGLSTTEACGDTPRVMLGCPLAGIDAGEVIDATPQIEETVAKYIGDKAFSNLPRKFKSAMSGCPAHCTVHEINDVAFVGVVDDQGEAGYDLWVGGGLSTNPMIGKRLGTFVRPDQVHEVWAGVAGVFRDYGYRRLRHRARIKFLVNDWGPERFREILEKEYLGYTLQDGPAPEAPRGGRRDHVGVHPQKDGNFYVGFAPTVGRVDGDTLHRIADIAERHGSGRVRTTVEQKMVILDIAPGEVEGTVADLEAAGLRVTPSTFRRQTMACTGIEYCKLAIVETKGLAAGLVDELERRLPDFTEPLTINVNGCPNSCARIQVADIGLKGQLVTDDGGTQVEGFQIHLGGSLGATPGFGRKVRGLKATADELPDYIERVLKNFQGQKLDGETFAAWVQRAEEADLR</sequence>
<feature type="domain" description="Nitrite/Sulfite reductase ferredoxin-like" evidence="16">
    <location>
        <begin position="96"/>
        <end position="159"/>
    </location>
</feature>
<dbReference type="RefSeq" id="WP_184980277.1">
    <property type="nucleotide sequence ID" value="NZ_BAAALO010000001.1"/>
</dbReference>
<comment type="similarity">
    <text evidence="4">Belongs to the nitrite and sulfite reductase 4Fe-4S domain family.</text>
</comment>
<evidence type="ECO:0000313" key="17">
    <source>
        <dbReference type="EMBL" id="MBB6472881.1"/>
    </source>
</evidence>
<feature type="domain" description="Nitrite/Sulfite reductase ferredoxin-like" evidence="16">
    <location>
        <begin position="344"/>
        <end position="410"/>
    </location>
</feature>
<feature type="domain" description="Nitrite/sulphite reductase 4Fe-4S" evidence="15">
    <location>
        <begin position="167"/>
        <end position="318"/>
    </location>
</feature>
<evidence type="ECO:0000256" key="6">
    <source>
        <dbReference type="ARBA" id="ARBA00022485"/>
    </source>
</evidence>
<evidence type="ECO:0000256" key="8">
    <source>
        <dbReference type="ARBA" id="ARBA00022723"/>
    </source>
</evidence>
<dbReference type="InterPro" id="IPR006066">
    <property type="entry name" value="NO2/SO3_Rdtase_FeS/sirohaem_BS"/>
</dbReference>
<keyword evidence="9" id="KW-0883">Thioether bond</keyword>
<dbReference type="EMBL" id="JACHIU010000001">
    <property type="protein sequence ID" value="MBB6472881.1"/>
    <property type="molecule type" value="Genomic_DNA"/>
</dbReference>
<dbReference type="PROSITE" id="PS00365">
    <property type="entry name" value="NIR_SIR"/>
    <property type="match status" value="2"/>
</dbReference>
<evidence type="ECO:0000256" key="3">
    <source>
        <dbReference type="ARBA" id="ARBA00003247"/>
    </source>
</evidence>
<dbReference type="InterPro" id="IPR036136">
    <property type="entry name" value="Nit/Sulf_reduc_fer-like_dom_sf"/>
</dbReference>
<feature type="region of interest" description="Disordered" evidence="14">
    <location>
        <begin position="1"/>
        <end position="39"/>
    </location>
</feature>
<evidence type="ECO:0000256" key="11">
    <source>
        <dbReference type="ARBA" id="ARBA00023004"/>
    </source>
</evidence>
<comment type="caution">
    <text evidence="17">The sequence shown here is derived from an EMBL/GenBank/DDBJ whole genome shotgun (WGS) entry which is preliminary data.</text>
</comment>
<name>A0A7X0M7I4_9ACTN</name>
<dbReference type="Pfam" id="PF01077">
    <property type="entry name" value="NIR_SIR"/>
    <property type="match status" value="2"/>
</dbReference>
<protein>
    <recommendedName>
        <fullName evidence="5">assimilatory sulfite reductase (ferredoxin)</fullName>
        <ecNumber evidence="5">1.8.7.1</ecNumber>
    </recommendedName>
</protein>